<feature type="binding site" evidence="5">
    <location>
        <position position="212"/>
    </location>
    <ligand>
        <name>Fe cation</name>
        <dbReference type="ChEBI" id="CHEBI:24875"/>
        <note>catalytic</note>
    </ligand>
</feature>
<dbReference type="SUPFAM" id="SSF51197">
    <property type="entry name" value="Clavaminate synthase-like"/>
    <property type="match status" value="1"/>
</dbReference>
<keyword evidence="8" id="KW-1185">Reference proteome</keyword>
<evidence type="ECO:0000259" key="6">
    <source>
        <dbReference type="Pfam" id="PF13532"/>
    </source>
</evidence>
<reference evidence="7" key="1">
    <citation type="journal article" date="2023" name="Mol. Biol. Evol.">
        <title>Third-Generation Sequencing Reveals the Adaptive Role of the Epigenome in Three Deep-Sea Polychaetes.</title>
        <authorList>
            <person name="Perez M."/>
            <person name="Aroh O."/>
            <person name="Sun Y."/>
            <person name="Lan Y."/>
            <person name="Juniper S.K."/>
            <person name="Young C.R."/>
            <person name="Angers B."/>
            <person name="Qian P.Y."/>
        </authorList>
    </citation>
    <scope>NUCLEOTIDE SEQUENCE</scope>
    <source>
        <strain evidence="7">R07B-5</strain>
    </source>
</reference>
<dbReference type="Pfam" id="PF13532">
    <property type="entry name" value="2OG-FeII_Oxy_2"/>
    <property type="match status" value="1"/>
</dbReference>
<accession>A0AAD9JNF2</accession>
<dbReference type="GO" id="GO:0035515">
    <property type="term" value="F:oxidative RNA demethylase activity"/>
    <property type="evidence" value="ECO:0007669"/>
    <property type="project" value="TreeGrafter"/>
</dbReference>
<comment type="caution">
    <text evidence="7">The sequence shown here is derived from an EMBL/GenBank/DDBJ whole genome shotgun (WGS) entry which is preliminary data.</text>
</comment>
<keyword evidence="1 5" id="KW-0479">Metal-binding</keyword>
<feature type="domain" description="Alpha-ketoglutarate-dependent dioxygenase AlkB-like" evidence="6">
    <location>
        <begin position="126"/>
        <end position="275"/>
    </location>
</feature>
<name>A0AAD9JNF2_RIDPI</name>
<evidence type="ECO:0000256" key="5">
    <source>
        <dbReference type="PIRSR" id="PIRSR604574-2"/>
    </source>
</evidence>
<feature type="binding site" evidence="5">
    <location>
        <position position="210"/>
    </location>
    <ligand>
        <name>Fe cation</name>
        <dbReference type="ChEBI" id="CHEBI:24875"/>
        <note>catalytic</note>
    </ligand>
</feature>
<dbReference type="InterPro" id="IPR037151">
    <property type="entry name" value="AlkB-like_sf"/>
</dbReference>
<evidence type="ECO:0000313" key="8">
    <source>
        <dbReference type="Proteomes" id="UP001209878"/>
    </source>
</evidence>
<evidence type="ECO:0000256" key="1">
    <source>
        <dbReference type="ARBA" id="ARBA00022723"/>
    </source>
</evidence>
<dbReference type="EMBL" id="JAODUO010002016">
    <property type="protein sequence ID" value="KAK2155957.1"/>
    <property type="molecule type" value="Genomic_DNA"/>
</dbReference>
<evidence type="ECO:0000256" key="4">
    <source>
        <dbReference type="ARBA" id="ARBA00023004"/>
    </source>
</evidence>
<sequence length="438" mass="48793">MASSLINKQPLSGDVDSFRDAFKYYKRRKPPPDLDHVIDFTNVTTEKVTPVHLGSPAMVPPICMKDVAEWKAYGHVEFPGFVFIVNPFRSGFQQYWVKRCLMDYPDRPNRCNLDAHIQLGAGDNLWRLSQQQDSQKDKKEKTLIDKLRWVTLGYHHDWDTKQYSSAMHTDMPEDLTYLSKYVASCLGSDDFSAEAAIVNYYHLDSTLSGHTDHSEFDLKAPLISFSFGQTAIFLLGGVTKATVPVAVYLRSGDITVLSGNCRVAYHAVPRILPQQENAVFADCFGPPDLVDFSEPTCKLTPGSVAKDITQASDFAEVCEDSDNAEQEQEDISRCYPVICSSSLKDGTVVRDVQGSCDDRGDAQSCVGNPKCHATCDHAIANRTNDDTVRTLQVLAWEPLAEYIAVNRINMNVRQVFRRGQTFPSAETDGPVDCSSTTS</sequence>
<dbReference type="PANTHER" id="PTHR16557:SF2">
    <property type="entry name" value="NUCLEIC ACID DIOXYGENASE ALKBH1"/>
    <property type="match status" value="1"/>
</dbReference>
<dbReference type="AlphaFoldDB" id="A0AAD9JNF2"/>
<organism evidence="7 8">
    <name type="scientific">Ridgeia piscesae</name>
    <name type="common">Tubeworm</name>
    <dbReference type="NCBI Taxonomy" id="27915"/>
    <lineage>
        <taxon>Eukaryota</taxon>
        <taxon>Metazoa</taxon>
        <taxon>Spiralia</taxon>
        <taxon>Lophotrochozoa</taxon>
        <taxon>Annelida</taxon>
        <taxon>Polychaeta</taxon>
        <taxon>Sedentaria</taxon>
        <taxon>Canalipalpata</taxon>
        <taxon>Sabellida</taxon>
        <taxon>Siboglinidae</taxon>
        <taxon>Ridgeia</taxon>
    </lineage>
</organism>
<dbReference type="Gene3D" id="2.60.120.590">
    <property type="entry name" value="Alpha-ketoglutarate-dependent dioxygenase AlkB-like"/>
    <property type="match status" value="1"/>
</dbReference>
<gene>
    <name evidence="7" type="ORF">NP493_2020g00012</name>
</gene>
<dbReference type="InterPro" id="IPR004574">
    <property type="entry name" value="Alkb"/>
</dbReference>
<dbReference type="PANTHER" id="PTHR16557">
    <property type="entry name" value="ALKYLATED DNA REPAIR PROTEIN ALKB-RELATED"/>
    <property type="match status" value="1"/>
</dbReference>
<comment type="cofactor">
    <cofactor evidence="5">
        <name>Fe(2+)</name>
        <dbReference type="ChEBI" id="CHEBI:29033"/>
    </cofactor>
    <text evidence="5">Binds 1 Fe(2+) ion per subunit.</text>
</comment>
<dbReference type="GO" id="GO:0008198">
    <property type="term" value="F:ferrous iron binding"/>
    <property type="evidence" value="ECO:0007669"/>
    <property type="project" value="TreeGrafter"/>
</dbReference>
<dbReference type="InterPro" id="IPR027450">
    <property type="entry name" value="AlkB-like"/>
</dbReference>
<evidence type="ECO:0000256" key="2">
    <source>
        <dbReference type="ARBA" id="ARBA00022964"/>
    </source>
</evidence>
<dbReference type="GO" id="GO:0035513">
    <property type="term" value="P:oxidative RNA demethylation"/>
    <property type="evidence" value="ECO:0007669"/>
    <property type="project" value="TreeGrafter"/>
</dbReference>
<protein>
    <recommendedName>
        <fullName evidence="6">Alpha-ketoglutarate-dependent dioxygenase AlkB-like domain-containing protein</fullName>
    </recommendedName>
</protein>
<dbReference type="Proteomes" id="UP001209878">
    <property type="component" value="Unassembled WGS sequence"/>
</dbReference>
<feature type="binding site" evidence="5">
    <location>
        <position position="266"/>
    </location>
    <ligand>
        <name>Fe cation</name>
        <dbReference type="ChEBI" id="CHEBI:24875"/>
        <note>catalytic</note>
    </ligand>
</feature>
<dbReference type="GO" id="GO:0035516">
    <property type="term" value="F:broad specificity oxidative DNA demethylase activity"/>
    <property type="evidence" value="ECO:0007669"/>
    <property type="project" value="TreeGrafter"/>
</dbReference>
<evidence type="ECO:0000313" key="7">
    <source>
        <dbReference type="EMBL" id="KAK2155957.1"/>
    </source>
</evidence>
<dbReference type="GO" id="GO:0005634">
    <property type="term" value="C:nucleus"/>
    <property type="evidence" value="ECO:0007669"/>
    <property type="project" value="TreeGrafter"/>
</dbReference>
<dbReference type="GO" id="GO:0005737">
    <property type="term" value="C:cytoplasm"/>
    <property type="evidence" value="ECO:0007669"/>
    <property type="project" value="TreeGrafter"/>
</dbReference>
<keyword evidence="2" id="KW-0223">Dioxygenase</keyword>
<evidence type="ECO:0000256" key="3">
    <source>
        <dbReference type="ARBA" id="ARBA00023002"/>
    </source>
</evidence>
<keyword evidence="4 5" id="KW-0408">Iron</keyword>
<proteinExistence type="predicted"/>
<keyword evidence="3" id="KW-0560">Oxidoreductase</keyword>